<sequence>MNRFNSNIGSLPTELIVSIMQSVVLGGFEDFFNFFVAWSQTQKVAVVVKLLDEFPVRELYKFRNSGGDADTNSFDRFFRIGEQLRISDAVLYQRCRDIFRGVGNIDAHLEVLDGLASSGHFLSMVAVFILRNLYREPNRVYTLVDIVRIFNHPGYERLIKPTLAYLKHLYSSIHGLDILNKPKVEPSCILHHSVIVTDVALLKGSRAREKCLFCDLAAILNVFCNSESHM</sequence>
<accession>A0AAD8HPE9</accession>
<comment type="caution">
    <text evidence="1">The sequence shown here is derived from an EMBL/GenBank/DDBJ whole genome shotgun (WGS) entry which is preliminary data.</text>
</comment>
<reference evidence="1" key="2">
    <citation type="submission" date="2023-05" db="EMBL/GenBank/DDBJ databases">
        <authorList>
            <person name="Schelkunov M.I."/>
        </authorList>
    </citation>
    <scope>NUCLEOTIDE SEQUENCE</scope>
    <source>
        <strain evidence="1">Hsosn_3</strain>
        <tissue evidence="1">Leaf</tissue>
    </source>
</reference>
<reference evidence="1" key="1">
    <citation type="submission" date="2023-02" db="EMBL/GenBank/DDBJ databases">
        <title>Genome of toxic invasive species Heracleum sosnowskyi carries increased number of genes despite the absence of recent whole-genome duplications.</title>
        <authorList>
            <person name="Schelkunov M."/>
            <person name="Shtratnikova V."/>
            <person name="Makarenko M."/>
            <person name="Klepikova A."/>
            <person name="Omelchenko D."/>
            <person name="Novikova G."/>
            <person name="Obukhova E."/>
            <person name="Bogdanov V."/>
            <person name="Penin A."/>
            <person name="Logacheva M."/>
        </authorList>
    </citation>
    <scope>NUCLEOTIDE SEQUENCE</scope>
    <source>
        <strain evidence="1">Hsosn_3</strain>
        <tissue evidence="1">Leaf</tissue>
    </source>
</reference>
<evidence type="ECO:0000313" key="2">
    <source>
        <dbReference type="Proteomes" id="UP001237642"/>
    </source>
</evidence>
<dbReference type="EMBL" id="JAUIZM010000008">
    <property type="protein sequence ID" value="KAK1370448.1"/>
    <property type="molecule type" value="Genomic_DNA"/>
</dbReference>
<dbReference type="AlphaFoldDB" id="A0AAD8HPE9"/>
<name>A0AAD8HPE9_9APIA</name>
<evidence type="ECO:0000313" key="1">
    <source>
        <dbReference type="EMBL" id="KAK1370448.1"/>
    </source>
</evidence>
<dbReference type="Proteomes" id="UP001237642">
    <property type="component" value="Unassembled WGS sequence"/>
</dbReference>
<gene>
    <name evidence="1" type="ORF">POM88_036540</name>
</gene>
<protein>
    <submittedName>
        <fullName evidence="1">Uncharacterized protein</fullName>
    </submittedName>
</protein>
<proteinExistence type="predicted"/>
<organism evidence="1 2">
    <name type="scientific">Heracleum sosnowskyi</name>
    <dbReference type="NCBI Taxonomy" id="360622"/>
    <lineage>
        <taxon>Eukaryota</taxon>
        <taxon>Viridiplantae</taxon>
        <taxon>Streptophyta</taxon>
        <taxon>Embryophyta</taxon>
        <taxon>Tracheophyta</taxon>
        <taxon>Spermatophyta</taxon>
        <taxon>Magnoliopsida</taxon>
        <taxon>eudicotyledons</taxon>
        <taxon>Gunneridae</taxon>
        <taxon>Pentapetalae</taxon>
        <taxon>asterids</taxon>
        <taxon>campanulids</taxon>
        <taxon>Apiales</taxon>
        <taxon>Apiaceae</taxon>
        <taxon>Apioideae</taxon>
        <taxon>apioid superclade</taxon>
        <taxon>Tordylieae</taxon>
        <taxon>Tordyliinae</taxon>
        <taxon>Heracleum</taxon>
    </lineage>
</organism>
<keyword evidence="2" id="KW-1185">Reference proteome</keyword>